<name>A0A397UI87_9GLOM</name>
<sequence>MPLIKEIDSSNSTLLEPCTDVTSPLEREKVNSEYYKSKCYHCRNVWQKDSQLLLQVSKNYNEILLRAWIMANIPFEVIENPYIKNLFKSLNYTYVLLFCIILFKRLLDEEVAPIENNIIDELEYAECLTLTTDLSKIYEIKMFIDQCKKIIKHFTKSSQKLALLRQGLSSIKICSEGLESWCQTHWGSLYDTTNSKLLLGLQNKAFRNAAIAASTLWKDLEHSAQEYEKELSRNNDDAYEKSPNLLSQTNIILEDFVNLRDSIFRDREVT</sequence>
<dbReference type="AlphaFoldDB" id="A0A397UI87"/>
<evidence type="ECO:0000313" key="1">
    <source>
        <dbReference type="EMBL" id="RIB08499.1"/>
    </source>
</evidence>
<protein>
    <submittedName>
        <fullName evidence="1">Uncharacterized protein</fullName>
    </submittedName>
</protein>
<organism evidence="1 2">
    <name type="scientific">Gigaspora rosea</name>
    <dbReference type="NCBI Taxonomy" id="44941"/>
    <lineage>
        <taxon>Eukaryota</taxon>
        <taxon>Fungi</taxon>
        <taxon>Fungi incertae sedis</taxon>
        <taxon>Mucoromycota</taxon>
        <taxon>Glomeromycotina</taxon>
        <taxon>Glomeromycetes</taxon>
        <taxon>Diversisporales</taxon>
        <taxon>Gigasporaceae</taxon>
        <taxon>Gigaspora</taxon>
    </lineage>
</organism>
<accession>A0A397UI87</accession>
<keyword evidence="2" id="KW-1185">Reference proteome</keyword>
<dbReference type="EMBL" id="QKWP01001502">
    <property type="protein sequence ID" value="RIB08499.1"/>
    <property type="molecule type" value="Genomic_DNA"/>
</dbReference>
<dbReference type="STRING" id="44941.A0A397UI87"/>
<gene>
    <name evidence="1" type="ORF">C2G38_2211531</name>
</gene>
<evidence type="ECO:0000313" key="2">
    <source>
        <dbReference type="Proteomes" id="UP000266673"/>
    </source>
</evidence>
<dbReference type="OrthoDB" id="2433784at2759"/>
<comment type="caution">
    <text evidence="1">The sequence shown here is derived from an EMBL/GenBank/DDBJ whole genome shotgun (WGS) entry which is preliminary data.</text>
</comment>
<reference evidence="1 2" key="1">
    <citation type="submission" date="2018-06" db="EMBL/GenBank/DDBJ databases">
        <title>Comparative genomics reveals the genomic features of Rhizophagus irregularis, R. cerebriforme, R. diaphanum and Gigaspora rosea, and their symbiotic lifestyle signature.</title>
        <authorList>
            <person name="Morin E."/>
            <person name="San Clemente H."/>
            <person name="Chen E.C.H."/>
            <person name="De La Providencia I."/>
            <person name="Hainaut M."/>
            <person name="Kuo A."/>
            <person name="Kohler A."/>
            <person name="Murat C."/>
            <person name="Tang N."/>
            <person name="Roy S."/>
            <person name="Loubradou J."/>
            <person name="Henrissat B."/>
            <person name="Grigoriev I.V."/>
            <person name="Corradi N."/>
            <person name="Roux C."/>
            <person name="Martin F.M."/>
        </authorList>
    </citation>
    <scope>NUCLEOTIDE SEQUENCE [LARGE SCALE GENOMIC DNA]</scope>
    <source>
        <strain evidence="1 2">DAOM 194757</strain>
    </source>
</reference>
<proteinExistence type="predicted"/>
<dbReference type="Proteomes" id="UP000266673">
    <property type="component" value="Unassembled WGS sequence"/>
</dbReference>